<dbReference type="AlphaFoldDB" id="A0A8X8XNK2"/>
<keyword evidence="3" id="KW-1185">Reference proteome</keyword>
<comment type="caution">
    <text evidence="2">The sequence shown here is derived from an EMBL/GenBank/DDBJ whole genome shotgun (WGS) entry which is preliminary data.</text>
</comment>
<reference evidence="2" key="1">
    <citation type="submission" date="2018-01" db="EMBL/GenBank/DDBJ databases">
        <authorList>
            <person name="Mao J.F."/>
        </authorList>
    </citation>
    <scope>NUCLEOTIDE SEQUENCE</scope>
    <source>
        <strain evidence="2">Huo1</strain>
        <tissue evidence="2">Leaf</tissue>
    </source>
</reference>
<accession>A0A8X8XNK2</accession>
<dbReference type="EMBL" id="PNBA02000008">
    <property type="protein sequence ID" value="KAG6414676.1"/>
    <property type="molecule type" value="Genomic_DNA"/>
</dbReference>
<gene>
    <name evidence="2" type="ORF">SASPL_122049</name>
</gene>
<organism evidence="2">
    <name type="scientific">Salvia splendens</name>
    <name type="common">Scarlet sage</name>
    <dbReference type="NCBI Taxonomy" id="180675"/>
    <lineage>
        <taxon>Eukaryota</taxon>
        <taxon>Viridiplantae</taxon>
        <taxon>Streptophyta</taxon>
        <taxon>Embryophyta</taxon>
        <taxon>Tracheophyta</taxon>
        <taxon>Spermatophyta</taxon>
        <taxon>Magnoliopsida</taxon>
        <taxon>eudicotyledons</taxon>
        <taxon>Gunneridae</taxon>
        <taxon>Pentapetalae</taxon>
        <taxon>asterids</taxon>
        <taxon>lamiids</taxon>
        <taxon>Lamiales</taxon>
        <taxon>Lamiaceae</taxon>
        <taxon>Nepetoideae</taxon>
        <taxon>Mentheae</taxon>
        <taxon>Salviinae</taxon>
        <taxon>Salvia</taxon>
        <taxon>Salvia subgen. Calosphace</taxon>
        <taxon>core Calosphace</taxon>
    </lineage>
</organism>
<sequence>MARLCETGLLSQDHSPPEGAVPENLSDHLCEIGSSSPVLSPTEGAIAENLPDHVIDYEEVEKGWCESWALFAGIRLIALNSTALSS</sequence>
<protein>
    <submittedName>
        <fullName evidence="2">Uncharacterized protein</fullName>
    </submittedName>
</protein>
<name>A0A8X8XNK2_SALSN</name>
<evidence type="ECO:0000313" key="3">
    <source>
        <dbReference type="Proteomes" id="UP000298416"/>
    </source>
</evidence>
<feature type="region of interest" description="Disordered" evidence="1">
    <location>
        <begin position="1"/>
        <end position="22"/>
    </location>
</feature>
<dbReference type="Proteomes" id="UP000298416">
    <property type="component" value="Unassembled WGS sequence"/>
</dbReference>
<proteinExistence type="predicted"/>
<evidence type="ECO:0000256" key="1">
    <source>
        <dbReference type="SAM" id="MobiDB-lite"/>
    </source>
</evidence>
<reference evidence="2" key="2">
    <citation type="submission" date="2020-08" db="EMBL/GenBank/DDBJ databases">
        <title>Plant Genome Project.</title>
        <authorList>
            <person name="Zhang R.-G."/>
        </authorList>
    </citation>
    <scope>NUCLEOTIDE SEQUENCE</scope>
    <source>
        <strain evidence="2">Huo1</strain>
        <tissue evidence="2">Leaf</tissue>
    </source>
</reference>
<evidence type="ECO:0000313" key="2">
    <source>
        <dbReference type="EMBL" id="KAG6414676.1"/>
    </source>
</evidence>